<reference evidence="1 2" key="1">
    <citation type="submission" date="2014-04" db="EMBL/GenBank/DDBJ databases">
        <title>Evolutionary Origins and Diversification of the Mycorrhizal Mutualists.</title>
        <authorList>
            <consortium name="DOE Joint Genome Institute"/>
            <consortium name="Mycorrhizal Genomics Consortium"/>
            <person name="Kohler A."/>
            <person name="Kuo A."/>
            <person name="Nagy L.G."/>
            <person name="Floudas D."/>
            <person name="Copeland A."/>
            <person name="Barry K.W."/>
            <person name="Cichocki N."/>
            <person name="Veneault-Fourrey C."/>
            <person name="LaButti K."/>
            <person name="Lindquist E.A."/>
            <person name="Lipzen A."/>
            <person name="Lundell T."/>
            <person name="Morin E."/>
            <person name="Murat C."/>
            <person name="Riley R."/>
            <person name="Ohm R."/>
            <person name="Sun H."/>
            <person name="Tunlid A."/>
            <person name="Henrissat B."/>
            <person name="Grigoriev I.V."/>
            <person name="Hibbett D.S."/>
            <person name="Martin F."/>
        </authorList>
    </citation>
    <scope>NUCLEOTIDE SEQUENCE [LARGE SCALE GENOMIC DNA]</scope>
    <source>
        <strain evidence="1 2">Koide BX008</strain>
    </source>
</reference>
<keyword evidence="2" id="KW-1185">Reference proteome</keyword>
<accession>A0A0C2WPB0</accession>
<dbReference type="HOGENOM" id="CLU_180476_1_0_1"/>
<dbReference type="EMBL" id="KN818259">
    <property type="protein sequence ID" value="KIL63477.1"/>
    <property type="molecule type" value="Genomic_DNA"/>
</dbReference>
<dbReference type="AlphaFoldDB" id="A0A0C2WPB0"/>
<name>A0A0C2WPB0_AMAMK</name>
<gene>
    <name evidence="1" type="ORF">M378DRAFT_79693</name>
</gene>
<dbReference type="STRING" id="946122.A0A0C2WPB0"/>
<sequence length="107" mass="13059">MTLHEEHHTHVLKICHPRFRHIPVLVGSVPRRDQPEFYVRYCRLMLILFKPWRTAFDLRASQESWATAFDRFKTSSLCSHEFQDIMNNMQMLHECKDSRDEHFCQRR</sequence>
<feature type="non-terminal residue" evidence="1">
    <location>
        <position position="107"/>
    </location>
</feature>
<dbReference type="Proteomes" id="UP000054549">
    <property type="component" value="Unassembled WGS sequence"/>
</dbReference>
<proteinExistence type="predicted"/>
<protein>
    <submittedName>
        <fullName evidence="1">Uncharacterized protein</fullName>
    </submittedName>
</protein>
<evidence type="ECO:0000313" key="1">
    <source>
        <dbReference type="EMBL" id="KIL63477.1"/>
    </source>
</evidence>
<organism evidence="1 2">
    <name type="scientific">Amanita muscaria (strain Koide BX008)</name>
    <dbReference type="NCBI Taxonomy" id="946122"/>
    <lineage>
        <taxon>Eukaryota</taxon>
        <taxon>Fungi</taxon>
        <taxon>Dikarya</taxon>
        <taxon>Basidiomycota</taxon>
        <taxon>Agaricomycotina</taxon>
        <taxon>Agaricomycetes</taxon>
        <taxon>Agaricomycetidae</taxon>
        <taxon>Agaricales</taxon>
        <taxon>Pluteineae</taxon>
        <taxon>Amanitaceae</taxon>
        <taxon>Amanita</taxon>
    </lineage>
</organism>
<dbReference type="InParanoid" id="A0A0C2WPB0"/>
<dbReference type="OrthoDB" id="3050185at2759"/>
<evidence type="ECO:0000313" key="2">
    <source>
        <dbReference type="Proteomes" id="UP000054549"/>
    </source>
</evidence>